<dbReference type="Pfam" id="PF14019">
    <property type="entry name" value="DUF4235"/>
    <property type="match status" value="1"/>
</dbReference>
<sequence>MSDTSKDSEVRLGKSANSIVDGLGAVDSKVDAMTRALKNDPDTLGDKIFKAAVPALTGLVAGKIFQTLWNKGAARRHSGSSEDDAQQGLLMTLLFAGLSAAFGAILSQLSVTGSRAFVSHRQVKRQNK</sequence>
<protein>
    <submittedName>
        <fullName evidence="2">DUF4235 domain-containing protein</fullName>
    </submittedName>
</protein>
<name>A0A5N6S5V1_9BIFI</name>
<dbReference type="EMBL" id="QDAG01000002">
    <property type="protein sequence ID" value="KAE8129617.1"/>
    <property type="molecule type" value="Genomic_DNA"/>
</dbReference>
<evidence type="ECO:0000313" key="3">
    <source>
        <dbReference type="Proteomes" id="UP000325415"/>
    </source>
</evidence>
<dbReference type="OrthoDB" id="3240197at2"/>
<dbReference type="AlphaFoldDB" id="A0A5N6S5V1"/>
<feature type="transmembrane region" description="Helical" evidence="1">
    <location>
        <begin position="89"/>
        <end position="118"/>
    </location>
</feature>
<organism evidence="2 3">
    <name type="scientific">Bifidobacterium tibiigranuli</name>
    <dbReference type="NCBI Taxonomy" id="2172043"/>
    <lineage>
        <taxon>Bacteria</taxon>
        <taxon>Bacillati</taxon>
        <taxon>Actinomycetota</taxon>
        <taxon>Actinomycetes</taxon>
        <taxon>Bifidobacteriales</taxon>
        <taxon>Bifidobacteriaceae</taxon>
        <taxon>Bifidobacterium</taxon>
    </lineage>
</organism>
<dbReference type="Proteomes" id="UP000325415">
    <property type="component" value="Unassembled WGS sequence"/>
</dbReference>
<keyword evidence="3" id="KW-1185">Reference proteome</keyword>
<evidence type="ECO:0000313" key="2">
    <source>
        <dbReference type="EMBL" id="KAE8129617.1"/>
    </source>
</evidence>
<dbReference type="GeneID" id="78126485"/>
<gene>
    <name evidence="2" type="ORF">DDE84_02090</name>
</gene>
<keyword evidence="1" id="KW-0472">Membrane</keyword>
<keyword evidence="1" id="KW-1133">Transmembrane helix</keyword>
<proteinExistence type="predicted"/>
<keyword evidence="1" id="KW-0812">Transmembrane</keyword>
<dbReference type="InterPro" id="IPR025329">
    <property type="entry name" value="DUF4235"/>
</dbReference>
<evidence type="ECO:0000256" key="1">
    <source>
        <dbReference type="SAM" id="Phobius"/>
    </source>
</evidence>
<comment type="caution">
    <text evidence="2">The sequence shown here is derived from an EMBL/GenBank/DDBJ whole genome shotgun (WGS) entry which is preliminary data.</text>
</comment>
<dbReference type="RefSeq" id="WP_152580098.1">
    <property type="nucleotide sequence ID" value="NZ_JALCCS010000028.1"/>
</dbReference>
<accession>A0A5N6S5V1</accession>
<reference evidence="2 3" key="1">
    <citation type="submission" date="2018-04" db="EMBL/GenBank/DDBJ databases">
        <authorList>
            <person name="Eckel V.P."/>
            <person name="Vogel R.F."/>
        </authorList>
    </citation>
    <scope>NUCLEOTIDE SEQUENCE [LARGE SCALE GENOMIC DNA]</scope>
    <source>
        <strain evidence="3">TMW 2.1764</strain>
    </source>
</reference>